<evidence type="ECO:0000313" key="2">
    <source>
        <dbReference type="EMBL" id="KAF2898912.1"/>
    </source>
</evidence>
<evidence type="ECO:0000256" key="1">
    <source>
        <dbReference type="SAM" id="MobiDB-lite"/>
    </source>
</evidence>
<sequence>MSDATADQIGKAGERFLVAFYGGNMDTDTLATSYLQNPLQNPNSHFPCCYLHKTLPDIMHFGPIIKSKHEEEETREEFFRLGLAVRENDCEDFDHQTEEIITQEDEDIDDFPSIEEYKDIEAPHEPEISRK</sequence>
<gene>
    <name evidence="2" type="ORF">ILUMI_07262</name>
</gene>
<protein>
    <submittedName>
        <fullName evidence="2">Uncharacterized protein</fullName>
    </submittedName>
</protein>
<organism evidence="2 3">
    <name type="scientific">Ignelater luminosus</name>
    <name type="common">Cucubano</name>
    <name type="synonym">Pyrophorus luminosus</name>
    <dbReference type="NCBI Taxonomy" id="2038154"/>
    <lineage>
        <taxon>Eukaryota</taxon>
        <taxon>Metazoa</taxon>
        <taxon>Ecdysozoa</taxon>
        <taxon>Arthropoda</taxon>
        <taxon>Hexapoda</taxon>
        <taxon>Insecta</taxon>
        <taxon>Pterygota</taxon>
        <taxon>Neoptera</taxon>
        <taxon>Endopterygota</taxon>
        <taxon>Coleoptera</taxon>
        <taxon>Polyphaga</taxon>
        <taxon>Elateriformia</taxon>
        <taxon>Elateroidea</taxon>
        <taxon>Elateridae</taxon>
        <taxon>Agrypninae</taxon>
        <taxon>Pyrophorini</taxon>
        <taxon>Ignelater</taxon>
    </lineage>
</organism>
<comment type="caution">
    <text evidence="2">The sequence shown here is derived from an EMBL/GenBank/DDBJ whole genome shotgun (WGS) entry which is preliminary data.</text>
</comment>
<dbReference type="AlphaFoldDB" id="A0A8K0D9M7"/>
<dbReference type="Proteomes" id="UP000801492">
    <property type="component" value="Unassembled WGS sequence"/>
</dbReference>
<accession>A0A8K0D9M7</accession>
<evidence type="ECO:0000313" key="3">
    <source>
        <dbReference type="Proteomes" id="UP000801492"/>
    </source>
</evidence>
<feature type="compositionally biased region" description="Basic and acidic residues" evidence="1">
    <location>
        <begin position="115"/>
        <end position="131"/>
    </location>
</feature>
<dbReference type="EMBL" id="VTPC01003185">
    <property type="protein sequence ID" value="KAF2898912.1"/>
    <property type="molecule type" value="Genomic_DNA"/>
</dbReference>
<name>A0A8K0D9M7_IGNLU</name>
<feature type="compositionally biased region" description="Acidic residues" evidence="1">
    <location>
        <begin position="101"/>
        <end position="113"/>
    </location>
</feature>
<reference evidence="2" key="1">
    <citation type="submission" date="2019-08" db="EMBL/GenBank/DDBJ databases">
        <title>The genome of the North American firefly Photinus pyralis.</title>
        <authorList>
            <consortium name="Photinus pyralis genome working group"/>
            <person name="Fallon T.R."/>
            <person name="Sander Lower S.E."/>
            <person name="Weng J.-K."/>
        </authorList>
    </citation>
    <scope>NUCLEOTIDE SEQUENCE</scope>
    <source>
        <strain evidence="2">TRF0915ILg1</strain>
        <tissue evidence="2">Whole body</tissue>
    </source>
</reference>
<proteinExistence type="predicted"/>
<feature type="region of interest" description="Disordered" evidence="1">
    <location>
        <begin position="100"/>
        <end position="131"/>
    </location>
</feature>
<keyword evidence="3" id="KW-1185">Reference proteome</keyword>